<proteinExistence type="predicted"/>
<keyword evidence="1" id="KW-1133">Transmembrane helix</keyword>
<evidence type="ECO:0000313" key="2">
    <source>
        <dbReference type="Proteomes" id="UP000050640"/>
    </source>
</evidence>
<organism evidence="2 3">
    <name type="scientific">Elaeophora elaphi</name>
    <dbReference type="NCBI Taxonomy" id="1147741"/>
    <lineage>
        <taxon>Eukaryota</taxon>
        <taxon>Metazoa</taxon>
        <taxon>Ecdysozoa</taxon>
        <taxon>Nematoda</taxon>
        <taxon>Chromadorea</taxon>
        <taxon>Rhabditida</taxon>
        <taxon>Spirurina</taxon>
        <taxon>Spiruromorpha</taxon>
        <taxon>Filarioidea</taxon>
        <taxon>Onchocercidae</taxon>
        <taxon>Elaeophora</taxon>
    </lineage>
</organism>
<dbReference type="AlphaFoldDB" id="A0A0R3S185"/>
<evidence type="ECO:0000256" key="1">
    <source>
        <dbReference type="SAM" id="Phobius"/>
    </source>
</evidence>
<protein>
    <submittedName>
        <fullName evidence="3">Transmembrane protein</fullName>
    </submittedName>
</protein>
<reference evidence="3" key="1">
    <citation type="submission" date="2017-02" db="UniProtKB">
        <authorList>
            <consortium name="WormBaseParasite"/>
        </authorList>
    </citation>
    <scope>IDENTIFICATION</scope>
</reference>
<accession>A0A0R3S185</accession>
<evidence type="ECO:0000313" key="3">
    <source>
        <dbReference type="WBParaSite" id="EEL_0000841901-mRNA-1"/>
    </source>
</evidence>
<feature type="transmembrane region" description="Helical" evidence="1">
    <location>
        <begin position="24"/>
        <end position="43"/>
    </location>
</feature>
<dbReference type="WBParaSite" id="EEL_0000841901-mRNA-1">
    <property type="protein sequence ID" value="EEL_0000841901-mRNA-1"/>
    <property type="gene ID" value="EEL_0000841901"/>
</dbReference>
<keyword evidence="1" id="KW-0812">Transmembrane</keyword>
<name>A0A0R3S185_9BILA</name>
<sequence>MPIFEYFTGIIFKLVFAEFLDLHHIKPGLSSVIPLCIPLAVYLQRRKYGMNLCTVLWSRLTLGVLSVILLMFYITQCNKYYSDYASLSDKYSKLMVHSSGLSAQLQLLVERNHRAEKLLIDFRAKYNQILLEDCSDPTYFNLKLAFARTKLERHLQMQVSALLLRKRLVNV</sequence>
<keyword evidence="1" id="KW-0472">Membrane</keyword>
<feature type="transmembrane region" description="Helical" evidence="1">
    <location>
        <begin position="55"/>
        <end position="74"/>
    </location>
</feature>
<keyword evidence="2" id="KW-1185">Reference proteome</keyword>
<dbReference type="Proteomes" id="UP000050640">
    <property type="component" value="Unplaced"/>
</dbReference>